<organism evidence="2 3">
    <name type="scientific">Caligus rogercresseyi</name>
    <name type="common">Sea louse</name>
    <dbReference type="NCBI Taxonomy" id="217165"/>
    <lineage>
        <taxon>Eukaryota</taxon>
        <taxon>Metazoa</taxon>
        <taxon>Ecdysozoa</taxon>
        <taxon>Arthropoda</taxon>
        <taxon>Crustacea</taxon>
        <taxon>Multicrustacea</taxon>
        <taxon>Hexanauplia</taxon>
        <taxon>Copepoda</taxon>
        <taxon>Siphonostomatoida</taxon>
        <taxon>Caligidae</taxon>
        <taxon>Caligus</taxon>
    </lineage>
</organism>
<sequence>MENTSQEKEIEVHEDSSGDNKNVPLDSQKNPKGTQFERGLENNFKKTPRSK</sequence>
<feature type="compositionally biased region" description="Basic and acidic residues" evidence="1">
    <location>
        <begin position="1"/>
        <end position="18"/>
    </location>
</feature>
<dbReference type="Proteomes" id="UP000595437">
    <property type="component" value="Chromosome 19"/>
</dbReference>
<evidence type="ECO:0000313" key="2">
    <source>
        <dbReference type="EMBL" id="QQP32926.1"/>
    </source>
</evidence>
<name>A0A7T8GLU3_CALRO</name>
<dbReference type="EMBL" id="CP045908">
    <property type="protein sequence ID" value="QQP32926.1"/>
    <property type="molecule type" value="Genomic_DNA"/>
</dbReference>
<protein>
    <submittedName>
        <fullName evidence="2">Uncharacterized protein</fullName>
    </submittedName>
</protein>
<feature type="region of interest" description="Disordered" evidence="1">
    <location>
        <begin position="1"/>
        <end position="51"/>
    </location>
</feature>
<keyword evidence="3" id="KW-1185">Reference proteome</keyword>
<evidence type="ECO:0000256" key="1">
    <source>
        <dbReference type="SAM" id="MobiDB-lite"/>
    </source>
</evidence>
<reference evidence="3" key="1">
    <citation type="submission" date="2021-01" db="EMBL/GenBank/DDBJ databases">
        <title>Caligus Genome Assembly.</title>
        <authorList>
            <person name="Gallardo-Escarate C."/>
        </authorList>
    </citation>
    <scope>NUCLEOTIDE SEQUENCE [LARGE SCALE GENOMIC DNA]</scope>
</reference>
<evidence type="ECO:0000313" key="3">
    <source>
        <dbReference type="Proteomes" id="UP000595437"/>
    </source>
</evidence>
<accession>A0A7T8GLU3</accession>
<proteinExistence type="predicted"/>
<gene>
    <name evidence="2" type="ORF">FKW44_024120</name>
</gene>
<dbReference type="AlphaFoldDB" id="A0A7T8GLU3"/>